<proteinExistence type="predicted"/>
<dbReference type="EMBL" id="PEZP01000003">
    <property type="protein sequence ID" value="PIT98516.1"/>
    <property type="molecule type" value="Genomic_DNA"/>
</dbReference>
<evidence type="ECO:0000313" key="2">
    <source>
        <dbReference type="EMBL" id="PIT98516.1"/>
    </source>
</evidence>
<dbReference type="AlphaFoldDB" id="A0A2M6X0E5"/>
<evidence type="ECO:0000256" key="1">
    <source>
        <dbReference type="SAM" id="Phobius"/>
    </source>
</evidence>
<sequence>MWQHTAWWYARRGWQRLVLERWLLVLGNVLFAVLAVGAALLLWALWSPSPGGTEPPAADQVLATDVVDRLNMWLDERSGAKTEPVTGLTPNLFVRPGEHN</sequence>
<evidence type="ECO:0000313" key="3">
    <source>
        <dbReference type="Proteomes" id="UP000230731"/>
    </source>
</evidence>
<accession>A0A2M6X0E5</accession>
<gene>
    <name evidence="2" type="ORF">COT71_00250</name>
</gene>
<comment type="caution">
    <text evidence="2">The sequence shown here is derived from an EMBL/GenBank/DDBJ whole genome shotgun (WGS) entry which is preliminary data.</text>
</comment>
<keyword evidence="1" id="KW-0472">Membrane</keyword>
<organism evidence="2 3">
    <name type="scientific">Candidatus Andersenbacteria bacterium CG10_big_fil_rev_8_21_14_0_10_54_11</name>
    <dbReference type="NCBI Taxonomy" id="1974485"/>
    <lineage>
        <taxon>Bacteria</taxon>
        <taxon>Candidatus Anderseniibacteriota</taxon>
    </lineage>
</organism>
<dbReference type="Proteomes" id="UP000230731">
    <property type="component" value="Unassembled WGS sequence"/>
</dbReference>
<keyword evidence="1" id="KW-0812">Transmembrane</keyword>
<protein>
    <submittedName>
        <fullName evidence="2">Uncharacterized protein</fullName>
    </submittedName>
</protein>
<name>A0A2M6X0E5_9BACT</name>
<feature type="transmembrane region" description="Helical" evidence="1">
    <location>
        <begin position="21"/>
        <end position="46"/>
    </location>
</feature>
<reference evidence="3" key="1">
    <citation type="submission" date="2017-09" db="EMBL/GenBank/DDBJ databases">
        <title>Depth-based differentiation of microbial function through sediment-hosted aquifers and enrichment of novel symbionts in the deep terrestrial subsurface.</title>
        <authorList>
            <person name="Probst A.J."/>
            <person name="Ladd B."/>
            <person name="Jarett J.K."/>
            <person name="Geller-Mcgrath D.E."/>
            <person name="Sieber C.M.K."/>
            <person name="Emerson J.B."/>
            <person name="Anantharaman K."/>
            <person name="Thomas B.C."/>
            <person name="Malmstrom R."/>
            <person name="Stieglmeier M."/>
            <person name="Klingl A."/>
            <person name="Woyke T."/>
            <person name="Ryan C.M."/>
            <person name="Banfield J.F."/>
        </authorList>
    </citation>
    <scope>NUCLEOTIDE SEQUENCE [LARGE SCALE GENOMIC DNA]</scope>
</reference>
<keyword evidence="1" id="KW-1133">Transmembrane helix</keyword>